<sequence>MSCDCCLSTLSGTAGSVIACILERLWNPVERQVLYLVRYKSNLKTFRDRAGELEALKSDVLMSMKDADDKGEEIKAEVLNWHVQTIQFEMDVEWLEEKIEKTKGSCHMWHLDWRSRHRLSRLAKKKTDEIVDHHPRGKFENGVSFPARPADLRSLPTSDFVPLETMWKAIHSIIGGLKDEKNKIIGVHGKEAKSCLQFSCLFPAYYHVSMEELVIHGLVDRLFPGDESLEEVWNKMDSVVAELMSSNLLLVDDKEGFYRIHDDTRKVIKFIADNIMAEAGLRKGWPEEEDLRECRKLSLMDSNVTLLPADQPECPQLTTLFLQNNVFEDIPTRFFEHMRALNFLDLSYTGISSLPLSFQCLEKLSSLRLENTHLRDATLIKEFEDLQNTNVLSIDFDGPWRNLKRFRICVNDDYWDIASTKSMHLKNLSNPPAKWVKLLLEKTEYLTFTRSKNLEDIGKIDVQGLTRWICFHLRACSIDRVFSLGFSAMVSNLEELHVEYCYSLKEVFYLEEIEEERSGLTRLRELILVGLPKLMSIWKGNHEIAQLENLKMMKVKDCGKLRNIFSKTLAQKLHTLEHLAILKCVSLEEIVSNDNAEVGGEAVQQMDLSTVPPLFFFQNLQKLLISKCNKMESVLPLTNVQCLNLLEELTVDSCNQVQRIITASSEVREAECKNMLPKLKILALNDLPKLETVCNGEIVFRWPALQELHVWDCPNLKKLPLDSRSAPKMRKVRGQSSWFEDLQLKDEYAKTRLQPLLTEEE</sequence>
<proteinExistence type="predicted"/>
<gene>
    <name evidence="3" type="ORF">LWI28_003573</name>
</gene>
<dbReference type="SUPFAM" id="SSF52058">
    <property type="entry name" value="L domain-like"/>
    <property type="match status" value="1"/>
</dbReference>
<keyword evidence="4" id="KW-1185">Reference proteome</keyword>
<accession>A0AAD5J3V8</accession>
<dbReference type="AlphaFoldDB" id="A0AAD5J3V8"/>
<dbReference type="PANTHER" id="PTHR33463:SF203">
    <property type="entry name" value="AAA+ ATPASE DOMAIN-CONTAINING PROTEIN"/>
    <property type="match status" value="1"/>
</dbReference>
<name>A0AAD5J3V8_ACENE</name>
<dbReference type="InterPro" id="IPR057135">
    <property type="entry name" value="At4g27190-like_LRR"/>
</dbReference>
<reference evidence="3" key="1">
    <citation type="journal article" date="2022" name="Plant J.">
        <title>Strategies of tolerance reflected in two North American maple genomes.</title>
        <authorList>
            <person name="McEvoy S.L."/>
            <person name="Sezen U.U."/>
            <person name="Trouern-Trend A."/>
            <person name="McMahon S.M."/>
            <person name="Schaberg P.G."/>
            <person name="Yang J."/>
            <person name="Wegrzyn J.L."/>
            <person name="Swenson N.G."/>
        </authorList>
    </citation>
    <scope>NUCLEOTIDE SEQUENCE</scope>
    <source>
        <strain evidence="3">91603</strain>
    </source>
</reference>
<evidence type="ECO:0000313" key="4">
    <source>
        <dbReference type="Proteomes" id="UP001064489"/>
    </source>
</evidence>
<dbReference type="InterPro" id="IPR050905">
    <property type="entry name" value="Plant_NBS-LRR"/>
</dbReference>
<evidence type="ECO:0000256" key="1">
    <source>
        <dbReference type="ARBA" id="ARBA00022821"/>
    </source>
</evidence>
<protein>
    <recommendedName>
        <fullName evidence="2">Disease resistance protein At4g27190-like leucine-rich repeats domain-containing protein</fullName>
    </recommendedName>
</protein>
<dbReference type="InterPro" id="IPR032675">
    <property type="entry name" value="LRR_dom_sf"/>
</dbReference>
<dbReference type="Pfam" id="PF13855">
    <property type="entry name" value="LRR_8"/>
    <property type="match status" value="1"/>
</dbReference>
<organism evidence="3 4">
    <name type="scientific">Acer negundo</name>
    <name type="common">Box elder</name>
    <dbReference type="NCBI Taxonomy" id="4023"/>
    <lineage>
        <taxon>Eukaryota</taxon>
        <taxon>Viridiplantae</taxon>
        <taxon>Streptophyta</taxon>
        <taxon>Embryophyta</taxon>
        <taxon>Tracheophyta</taxon>
        <taxon>Spermatophyta</taxon>
        <taxon>Magnoliopsida</taxon>
        <taxon>eudicotyledons</taxon>
        <taxon>Gunneridae</taxon>
        <taxon>Pentapetalae</taxon>
        <taxon>rosids</taxon>
        <taxon>malvids</taxon>
        <taxon>Sapindales</taxon>
        <taxon>Sapindaceae</taxon>
        <taxon>Hippocastanoideae</taxon>
        <taxon>Acereae</taxon>
        <taxon>Acer</taxon>
    </lineage>
</organism>
<dbReference type="EMBL" id="JAJSOW010000100">
    <property type="protein sequence ID" value="KAI9185037.1"/>
    <property type="molecule type" value="Genomic_DNA"/>
</dbReference>
<feature type="domain" description="Disease resistance protein At4g27190-like leucine-rich repeats" evidence="2">
    <location>
        <begin position="476"/>
        <end position="584"/>
    </location>
</feature>
<dbReference type="Gene3D" id="3.80.10.10">
    <property type="entry name" value="Ribonuclease Inhibitor"/>
    <property type="match status" value="3"/>
</dbReference>
<dbReference type="Proteomes" id="UP001064489">
    <property type="component" value="Chromosome 3"/>
</dbReference>
<comment type="caution">
    <text evidence="3">The sequence shown here is derived from an EMBL/GenBank/DDBJ whole genome shotgun (WGS) entry which is preliminary data.</text>
</comment>
<dbReference type="PANTHER" id="PTHR33463">
    <property type="entry name" value="NB-ARC DOMAIN-CONTAINING PROTEIN-RELATED"/>
    <property type="match status" value="1"/>
</dbReference>
<keyword evidence="1" id="KW-0611">Plant defense</keyword>
<dbReference type="Pfam" id="PF23247">
    <property type="entry name" value="LRR_RPS2"/>
    <property type="match status" value="2"/>
</dbReference>
<evidence type="ECO:0000259" key="2">
    <source>
        <dbReference type="Pfam" id="PF23247"/>
    </source>
</evidence>
<dbReference type="InterPro" id="IPR001611">
    <property type="entry name" value="Leu-rich_rpt"/>
</dbReference>
<reference evidence="3" key="2">
    <citation type="submission" date="2023-02" db="EMBL/GenBank/DDBJ databases">
        <authorList>
            <person name="Swenson N.G."/>
            <person name="Wegrzyn J.L."/>
            <person name="Mcevoy S.L."/>
        </authorList>
    </citation>
    <scope>NUCLEOTIDE SEQUENCE</scope>
    <source>
        <strain evidence="3">91603</strain>
        <tissue evidence="3">Leaf</tissue>
    </source>
</reference>
<evidence type="ECO:0000313" key="3">
    <source>
        <dbReference type="EMBL" id="KAI9185037.1"/>
    </source>
</evidence>
<feature type="domain" description="Disease resistance protein At4g27190-like leucine-rich repeats" evidence="2">
    <location>
        <begin position="614"/>
        <end position="719"/>
    </location>
</feature>